<dbReference type="Gene3D" id="1.10.10.60">
    <property type="entry name" value="Homeodomain-like"/>
    <property type="match status" value="1"/>
</dbReference>
<dbReference type="EMBL" id="BLAL01000074">
    <property type="protein sequence ID" value="GES83839.1"/>
    <property type="molecule type" value="Genomic_DNA"/>
</dbReference>
<evidence type="ECO:0000313" key="4">
    <source>
        <dbReference type="Proteomes" id="UP000615446"/>
    </source>
</evidence>
<accession>A0A8H3QP61</accession>
<feature type="domain" description="HTH psq-type" evidence="2">
    <location>
        <begin position="4"/>
        <end position="55"/>
    </location>
</feature>
<dbReference type="SUPFAM" id="SSF46689">
    <property type="entry name" value="Homeodomain-like"/>
    <property type="match status" value="1"/>
</dbReference>
<dbReference type="GO" id="GO:0005634">
    <property type="term" value="C:nucleus"/>
    <property type="evidence" value="ECO:0007669"/>
    <property type="project" value="TreeGrafter"/>
</dbReference>
<dbReference type="InterPro" id="IPR007889">
    <property type="entry name" value="HTH_Psq"/>
</dbReference>
<gene>
    <name evidence="3" type="ORF">RCL2_001099000</name>
</gene>
<proteinExistence type="predicted"/>
<dbReference type="PANTHER" id="PTHR19303">
    <property type="entry name" value="TRANSPOSON"/>
    <property type="match status" value="1"/>
</dbReference>
<feature type="domain" description="DDE-1" evidence="1">
    <location>
        <begin position="168"/>
        <end position="332"/>
    </location>
</feature>
<organism evidence="3 4">
    <name type="scientific">Rhizophagus clarus</name>
    <dbReference type="NCBI Taxonomy" id="94130"/>
    <lineage>
        <taxon>Eukaryota</taxon>
        <taxon>Fungi</taxon>
        <taxon>Fungi incertae sedis</taxon>
        <taxon>Mucoromycota</taxon>
        <taxon>Glomeromycotina</taxon>
        <taxon>Glomeromycetes</taxon>
        <taxon>Glomerales</taxon>
        <taxon>Glomeraceae</taxon>
        <taxon>Rhizophagus</taxon>
    </lineage>
</organism>
<evidence type="ECO:0000259" key="2">
    <source>
        <dbReference type="Pfam" id="PF04218"/>
    </source>
</evidence>
<dbReference type="Proteomes" id="UP000615446">
    <property type="component" value="Unassembled WGS sequence"/>
</dbReference>
<reference evidence="3" key="1">
    <citation type="submission" date="2019-10" db="EMBL/GenBank/DDBJ databases">
        <title>Conservation and host-specific expression of non-tandemly repeated heterogenous ribosome RNA gene in arbuscular mycorrhizal fungi.</title>
        <authorList>
            <person name="Maeda T."/>
            <person name="Kobayashi Y."/>
            <person name="Nakagawa T."/>
            <person name="Ezawa T."/>
            <person name="Yamaguchi K."/>
            <person name="Bino T."/>
            <person name="Nishimoto Y."/>
            <person name="Shigenobu S."/>
            <person name="Kawaguchi M."/>
        </authorList>
    </citation>
    <scope>NUCLEOTIDE SEQUENCE</scope>
    <source>
        <strain evidence="3">HR1</strain>
    </source>
</reference>
<protein>
    <submittedName>
        <fullName evidence="3">Tigger transposable element-derived protein 4-like</fullName>
    </submittedName>
</protein>
<evidence type="ECO:0000313" key="3">
    <source>
        <dbReference type="EMBL" id="GES83839.1"/>
    </source>
</evidence>
<dbReference type="OrthoDB" id="9909311at2759"/>
<dbReference type="GO" id="GO:0003677">
    <property type="term" value="F:DNA binding"/>
    <property type="evidence" value="ECO:0007669"/>
    <property type="project" value="InterPro"/>
</dbReference>
<comment type="caution">
    <text evidence="3">The sequence shown here is derived from an EMBL/GenBank/DDBJ whole genome shotgun (WGS) entry which is preliminary data.</text>
</comment>
<dbReference type="AlphaFoldDB" id="A0A8H3QP61"/>
<name>A0A8H3QP61_9GLOM</name>
<dbReference type="InterPro" id="IPR050863">
    <property type="entry name" value="CenT-Element_Derived"/>
</dbReference>
<dbReference type="InterPro" id="IPR004875">
    <property type="entry name" value="DDE_SF_endonuclease_dom"/>
</dbReference>
<dbReference type="PANTHER" id="PTHR19303:SF73">
    <property type="entry name" value="PROTEIN PDC2"/>
    <property type="match status" value="1"/>
</dbReference>
<sequence>MSTRKRTILSAAQKREICETKKRKPNLSNTSIAQRYNIGKSTVTDILNEKEHWLAISRDKESVKKFRGPKLKQHFFAERFSVKDFHQSEGWLGGFKRQHGLRQFKKQCEASSAPSAESIENDHLALQQFLRSYNPEDIWNGDETGLFWKMEPSRVLTRGPISGHKKEKSRVTIFCATNATGTEKMALTFIHKHKTPCAMKNLNYKILPVYYYWNKKAWMQVSIFNDILLKLNEKMKRRGRRIVLLIDNAPVHLILDETREKLDSVEVKFFPPNTTTALQPCDAWIIHSFKCHYKRLFIQNRIDAYDNVQDGLVEVLADYNIFKALQNSAEACQWYPHKRSQIVGKKPKSYHQMMRLKMMIQFLMKGDHLDAREYTNIEDEMAAEGALTDDEIIDAVLNADKEEEMVINDDEFVPILEKVSLKEAEKSVDNMIRFLYEQGPEFGEVNDELRILKGLHKRVKLHLVKNLKQLNLHNFHDYIADNNVFSLPFLLPPFLSFLLSLTQVNAFSKLVKSMSRANNQQD</sequence>
<dbReference type="InterPro" id="IPR009057">
    <property type="entry name" value="Homeodomain-like_sf"/>
</dbReference>
<evidence type="ECO:0000259" key="1">
    <source>
        <dbReference type="Pfam" id="PF03184"/>
    </source>
</evidence>
<dbReference type="Pfam" id="PF04218">
    <property type="entry name" value="CENP-B_N"/>
    <property type="match status" value="1"/>
</dbReference>
<dbReference type="Pfam" id="PF03184">
    <property type="entry name" value="DDE_1"/>
    <property type="match status" value="1"/>
</dbReference>